<name>A0A2P2P070_RHIMU</name>
<proteinExistence type="predicted"/>
<dbReference type="AlphaFoldDB" id="A0A2P2P070"/>
<dbReference type="EMBL" id="GGEC01067547">
    <property type="protein sequence ID" value="MBX48031.1"/>
    <property type="molecule type" value="Transcribed_RNA"/>
</dbReference>
<organism evidence="1">
    <name type="scientific">Rhizophora mucronata</name>
    <name type="common">Asiatic mangrove</name>
    <dbReference type="NCBI Taxonomy" id="61149"/>
    <lineage>
        <taxon>Eukaryota</taxon>
        <taxon>Viridiplantae</taxon>
        <taxon>Streptophyta</taxon>
        <taxon>Embryophyta</taxon>
        <taxon>Tracheophyta</taxon>
        <taxon>Spermatophyta</taxon>
        <taxon>Magnoliopsida</taxon>
        <taxon>eudicotyledons</taxon>
        <taxon>Gunneridae</taxon>
        <taxon>Pentapetalae</taxon>
        <taxon>rosids</taxon>
        <taxon>fabids</taxon>
        <taxon>Malpighiales</taxon>
        <taxon>Rhizophoraceae</taxon>
        <taxon>Rhizophora</taxon>
    </lineage>
</organism>
<sequence>MTTMMMILRKSSLSYQGPCKNLACNPQTRPGILLMPHPQVLPGPAALAQHQSMNFSVFHFLVTKGAEKRLGKDPTYSIQTVCYGTYHLMI</sequence>
<reference evidence="1" key="1">
    <citation type="submission" date="2018-02" db="EMBL/GenBank/DDBJ databases">
        <title>Rhizophora mucronata_Transcriptome.</title>
        <authorList>
            <person name="Meera S.P."/>
            <person name="Sreeshan A."/>
            <person name="Augustine A."/>
        </authorList>
    </citation>
    <scope>NUCLEOTIDE SEQUENCE</scope>
    <source>
        <tissue evidence="1">Leaf</tissue>
    </source>
</reference>
<accession>A0A2P2P070</accession>
<evidence type="ECO:0000313" key="1">
    <source>
        <dbReference type="EMBL" id="MBX48031.1"/>
    </source>
</evidence>
<protein>
    <submittedName>
        <fullName evidence="1">Uncharacterized protein</fullName>
    </submittedName>
</protein>